<keyword evidence="5" id="KW-1185">Reference proteome</keyword>
<evidence type="ECO:0000313" key="4">
    <source>
        <dbReference type="EMBL" id="MBE8719956.1"/>
    </source>
</evidence>
<organism evidence="4 5">
    <name type="scientific">Sphingobacterium pedocola</name>
    <dbReference type="NCBI Taxonomy" id="2082722"/>
    <lineage>
        <taxon>Bacteria</taxon>
        <taxon>Pseudomonadati</taxon>
        <taxon>Bacteroidota</taxon>
        <taxon>Sphingobacteriia</taxon>
        <taxon>Sphingobacteriales</taxon>
        <taxon>Sphingobacteriaceae</taxon>
        <taxon>Sphingobacterium</taxon>
    </lineage>
</organism>
<dbReference type="RefSeq" id="WP_196937653.1">
    <property type="nucleotide sequence ID" value="NZ_MU158689.1"/>
</dbReference>
<evidence type="ECO:0000313" key="5">
    <source>
        <dbReference type="Proteomes" id="UP000618319"/>
    </source>
</evidence>
<dbReference type="EMBL" id="PSKQ01000017">
    <property type="protein sequence ID" value="MBE8719956.1"/>
    <property type="molecule type" value="Genomic_DNA"/>
</dbReference>
<gene>
    <name evidence="4" type="ORF">C4F40_04325</name>
</gene>
<protein>
    <recommendedName>
        <fullName evidence="3">HTH LytTR-type domain-containing protein</fullName>
    </recommendedName>
</protein>
<evidence type="ECO:0000259" key="3">
    <source>
        <dbReference type="SMART" id="SM00850"/>
    </source>
</evidence>
<dbReference type="InterPro" id="IPR007492">
    <property type="entry name" value="LytTR_DNA-bd_dom"/>
</dbReference>
<dbReference type="SMART" id="SM00850">
    <property type="entry name" value="LytTR"/>
    <property type="match status" value="1"/>
</dbReference>
<accession>A0ABR9T3N1</accession>
<proteinExistence type="predicted"/>
<feature type="domain" description="HTH LytTR-type" evidence="3">
    <location>
        <begin position="238"/>
        <end position="341"/>
    </location>
</feature>
<keyword evidence="2" id="KW-0812">Transmembrane</keyword>
<reference evidence="4 5" key="1">
    <citation type="submission" date="2018-02" db="EMBL/GenBank/DDBJ databases">
        <title>Sphingobacterium KA21.</title>
        <authorList>
            <person name="Vasarhelyi B.M."/>
            <person name="Deshmukh S."/>
            <person name="Balint B."/>
            <person name="Kukolya J."/>
        </authorList>
    </citation>
    <scope>NUCLEOTIDE SEQUENCE [LARGE SCALE GENOMIC DNA]</scope>
    <source>
        <strain evidence="4 5">Ka21</strain>
    </source>
</reference>
<feature type="transmembrane region" description="Helical" evidence="2">
    <location>
        <begin position="124"/>
        <end position="146"/>
    </location>
</feature>
<comment type="caution">
    <text evidence="4">The sequence shown here is derived from an EMBL/GenBank/DDBJ whole genome shotgun (WGS) entry which is preliminary data.</text>
</comment>
<evidence type="ECO:0000256" key="1">
    <source>
        <dbReference type="SAM" id="Coils"/>
    </source>
</evidence>
<keyword evidence="1" id="KW-0175">Coiled coil</keyword>
<feature type="transmembrane region" description="Helical" evidence="2">
    <location>
        <begin position="15"/>
        <end position="37"/>
    </location>
</feature>
<feature type="coiled-coil region" evidence="1">
    <location>
        <begin position="170"/>
        <end position="197"/>
    </location>
</feature>
<sequence length="355" mass="40685">MKIIPVWKEFLKSEYYNFGIVIGISLSTGLLVALFPFQDLTPSNIFRFPILIVTLEAAFIAGLIITWVMFVSWVLDGKYDWLVATSKRAVYQMLYGGVVSVGIITSVLGMVYGRPLFDIDTFQYLFALQLLLVYLINDRAYMIYLAKRKRNFKKELVIRDEQLRHQAFELQLLTDKNKMQENQLLDLKDQHAAFRSELATYTDSIITLKAELGEKEAMLQQYLMPPQEIAPYTLKIANNERVFLESEIRGFEIDGQLNKKPLIHLHTTTGEKILTSEKGLNKVEKKYPTFPRLNRQLLVAPHAIESYELNGTDGAYVRVNFKEDVVPVSEENWTKIGDKIRIIVAENNNSSSAAS</sequence>
<dbReference type="Proteomes" id="UP000618319">
    <property type="component" value="Unassembled WGS sequence"/>
</dbReference>
<keyword evidence="2" id="KW-1133">Transmembrane helix</keyword>
<evidence type="ECO:0000256" key="2">
    <source>
        <dbReference type="SAM" id="Phobius"/>
    </source>
</evidence>
<dbReference type="Pfam" id="PF04397">
    <property type="entry name" value="LytTR"/>
    <property type="match status" value="1"/>
</dbReference>
<name>A0ABR9T3N1_9SPHI</name>
<feature type="transmembrane region" description="Helical" evidence="2">
    <location>
        <begin position="49"/>
        <end position="74"/>
    </location>
</feature>
<keyword evidence="2" id="KW-0472">Membrane</keyword>
<feature type="transmembrane region" description="Helical" evidence="2">
    <location>
        <begin position="94"/>
        <end position="112"/>
    </location>
</feature>